<evidence type="ECO:0000256" key="1">
    <source>
        <dbReference type="ARBA" id="ARBA00004123"/>
    </source>
</evidence>
<dbReference type="RefSeq" id="XP_010512602.1">
    <property type="nucleotide sequence ID" value="XM_010514300.2"/>
</dbReference>
<accession>A0ABM0ZA49</accession>
<dbReference type="PANTHER" id="PTHR13495:SF0">
    <property type="entry name" value="PSME3-INTERACTING PROTEIN"/>
    <property type="match status" value="1"/>
</dbReference>
<evidence type="ECO:0000256" key="2">
    <source>
        <dbReference type="ARBA" id="ARBA00023242"/>
    </source>
</evidence>
<dbReference type="PANTHER" id="PTHR13495">
    <property type="entry name" value="NEFA-INTERACTING NUCLEAR PROTEIN NIP30"/>
    <property type="match status" value="1"/>
</dbReference>
<keyword evidence="5" id="KW-1185">Reference proteome</keyword>
<organism evidence="5 6">
    <name type="scientific">Camelina sativa</name>
    <name type="common">False flax</name>
    <name type="synonym">Myagrum sativum</name>
    <dbReference type="NCBI Taxonomy" id="90675"/>
    <lineage>
        <taxon>Eukaryota</taxon>
        <taxon>Viridiplantae</taxon>
        <taxon>Streptophyta</taxon>
        <taxon>Embryophyta</taxon>
        <taxon>Tracheophyta</taxon>
        <taxon>Spermatophyta</taxon>
        <taxon>Magnoliopsida</taxon>
        <taxon>eudicotyledons</taxon>
        <taxon>Gunneridae</taxon>
        <taxon>Pentapetalae</taxon>
        <taxon>rosids</taxon>
        <taxon>malvids</taxon>
        <taxon>Brassicales</taxon>
        <taxon>Brassicaceae</taxon>
        <taxon>Camelineae</taxon>
        <taxon>Camelina</taxon>
    </lineage>
</organism>
<dbReference type="GeneID" id="104788529"/>
<comment type="subcellular location">
    <subcellularLocation>
        <location evidence="1">Nucleus</location>
    </subcellularLocation>
</comment>
<reference evidence="5" key="1">
    <citation type="journal article" date="2014" name="Nat. Commun.">
        <title>The emerging biofuel crop Camelina sativa retains a highly undifferentiated hexaploid genome structure.</title>
        <authorList>
            <person name="Kagale S."/>
            <person name="Koh C."/>
            <person name="Nixon J."/>
            <person name="Bollina V."/>
            <person name="Clarke W.E."/>
            <person name="Tuteja R."/>
            <person name="Spillane C."/>
            <person name="Robinson S.J."/>
            <person name="Links M.G."/>
            <person name="Clarke C."/>
            <person name="Higgins E.E."/>
            <person name="Huebert T."/>
            <person name="Sharpe A.G."/>
            <person name="Parkin I.A."/>
        </authorList>
    </citation>
    <scope>NUCLEOTIDE SEQUENCE [LARGE SCALE GENOMIC DNA]</scope>
    <source>
        <strain evidence="5">cv. DH55</strain>
    </source>
</reference>
<sequence length="213" mass="24094">MAEDTKPIRLLNFVSEDQLDESKKERGERVEDGTFQRDRALFEILKENKDKKDAEFNERFKHRPPKALDEDETEFLDKLEMSKREHERQMANEEEEQLRSFQAAVAARSAIIHELKDPAPPPPALTAKEVKPTGKRNPATRPFKAIVKVKPLLKKAKATEKEEEEIPGNGKPASQIDRTSLDSVKGNVTGKTTEPLLTGLGLVSYSDESEDDD</sequence>
<dbReference type="InterPro" id="IPR019331">
    <property type="entry name" value="FAM192A/Fyv6_N"/>
</dbReference>
<evidence type="ECO:0000313" key="6">
    <source>
        <dbReference type="RefSeq" id="XP_010512602.1"/>
    </source>
</evidence>
<feature type="domain" description="FAM192A/Fyv6 N-terminal" evidence="4">
    <location>
        <begin position="17"/>
        <end position="102"/>
    </location>
</feature>
<feature type="region of interest" description="Disordered" evidence="3">
    <location>
        <begin position="114"/>
        <end position="213"/>
    </location>
</feature>
<name>A0ABM0ZA49_CAMSA</name>
<reference evidence="6" key="2">
    <citation type="submission" date="2025-08" db="UniProtKB">
        <authorList>
            <consortium name="RefSeq"/>
        </authorList>
    </citation>
    <scope>IDENTIFICATION</scope>
    <source>
        <tissue evidence="6">Leaf</tissue>
    </source>
</reference>
<evidence type="ECO:0000256" key="3">
    <source>
        <dbReference type="SAM" id="MobiDB-lite"/>
    </source>
</evidence>
<dbReference type="Pfam" id="PF10187">
    <property type="entry name" value="FAM192A_Fyv6_N"/>
    <property type="match status" value="1"/>
</dbReference>
<feature type="region of interest" description="Disordered" evidence="3">
    <location>
        <begin position="83"/>
        <end position="102"/>
    </location>
</feature>
<dbReference type="InterPro" id="IPR039845">
    <property type="entry name" value="FAM192A"/>
</dbReference>
<proteinExistence type="predicted"/>
<gene>
    <name evidence="6" type="primary">LOC104788529</name>
</gene>
<evidence type="ECO:0000259" key="4">
    <source>
        <dbReference type="Pfam" id="PF10187"/>
    </source>
</evidence>
<evidence type="ECO:0000313" key="5">
    <source>
        <dbReference type="Proteomes" id="UP000694864"/>
    </source>
</evidence>
<protein>
    <submittedName>
        <fullName evidence="6">Protein FAM192A</fullName>
    </submittedName>
</protein>
<keyword evidence="2" id="KW-0539">Nucleus</keyword>
<dbReference type="Proteomes" id="UP000694864">
    <property type="component" value="Chromosome 5"/>
</dbReference>